<comment type="cofactor">
    <cofactor evidence="1">
        <name>FAD</name>
        <dbReference type="ChEBI" id="CHEBI:57692"/>
    </cofactor>
</comment>
<evidence type="ECO:0000256" key="5">
    <source>
        <dbReference type="ARBA" id="ARBA00012518"/>
    </source>
</evidence>
<evidence type="ECO:0000256" key="1">
    <source>
        <dbReference type="ARBA" id="ARBA00001974"/>
    </source>
</evidence>
<keyword evidence="14" id="KW-0131">Cell cycle</keyword>
<dbReference type="GO" id="GO:0071555">
    <property type="term" value="P:cell wall organization"/>
    <property type="evidence" value="ECO:0007669"/>
    <property type="project" value="UniProtKB-KW"/>
</dbReference>
<dbReference type="SUPFAM" id="SSF56194">
    <property type="entry name" value="Uridine diphospho-N-Acetylenolpyruvylglucosamine reductase, MurB, C-terminal domain"/>
    <property type="match status" value="1"/>
</dbReference>
<dbReference type="EMBL" id="OB676344">
    <property type="protein sequence ID" value="CAD7236066.1"/>
    <property type="molecule type" value="Genomic_DNA"/>
</dbReference>
<evidence type="ECO:0000256" key="16">
    <source>
        <dbReference type="ARBA" id="ARBA00048914"/>
    </source>
</evidence>
<keyword evidence="13" id="KW-0560">Oxidoreductase</keyword>
<feature type="domain" description="UDP-N-acetylenolpyruvoylglucosamine reductase C-terminal" evidence="18">
    <location>
        <begin position="81"/>
        <end position="204"/>
    </location>
</feature>
<dbReference type="InterPro" id="IPR011601">
    <property type="entry name" value="MurB_C"/>
</dbReference>
<evidence type="ECO:0000256" key="7">
    <source>
        <dbReference type="ARBA" id="ARBA00022618"/>
    </source>
</evidence>
<dbReference type="InterPro" id="IPR036318">
    <property type="entry name" value="FAD-bd_PCMH-like_sf"/>
</dbReference>
<dbReference type="InterPro" id="IPR011576">
    <property type="entry name" value="Pyridox_Oxase_N"/>
</dbReference>
<reference evidence="19" key="1">
    <citation type="submission" date="2020-11" db="EMBL/GenBank/DDBJ databases">
        <authorList>
            <person name="Tran Van P."/>
        </authorList>
    </citation>
    <scope>NUCLEOTIDE SEQUENCE</scope>
</reference>
<keyword evidence="8" id="KW-0285">Flavoprotein</keyword>
<evidence type="ECO:0000256" key="9">
    <source>
        <dbReference type="ARBA" id="ARBA00022827"/>
    </source>
</evidence>
<dbReference type="InterPro" id="IPR012349">
    <property type="entry name" value="Split_barrel_FMN-bd"/>
</dbReference>
<dbReference type="InterPro" id="IPR016169">
    <property type="entry name" value="FAD-bd_PCMH_sub2"/>
</dbReference>
<feature type="domain" description="Pyridoxamine 5'-phosphate oxidase N-terminal" evidence="17">
    <location>
        <begin position="223"/>
        <end position="341"/>
    </location>
</feature>
<sequence>VEVCESIEAVETVDLDRGECEWVAGRSCGFAYRDSHFKGPWANRRVITRVRFRLQKAFTPRLDYAGLASALAGIESPTARQVADAVIAIRRSKLPDPAVLGNAGSFFKNPIVDRALADGLKASHPAMPQWAVDESRVKLSAAWLIEQSGFKGCRQGDAGISAQHALVMVNHGRASGAELWALAQTVREGVRSRFGVALEHEPQALYAEPNSGALKKETTLINGEYRRLIEVAPFVAIASAGPEGLDCSPRGDLGAVATVPNERTVVIADWRGNNRLDTLRNIVRDGRVGLLFLIPGIRETLRVNGNAVVSVDPDLLARMARDGKAPNSAIVVAVEAVYFQCARALTRSRLWDASLHRSPSDLPTAGQLIRSVDDGFDAESYDTELKERQRRTLY</sequence>
<dbReference type="InterPro" id="IPR024029">
    <property type="entry name" value="Pyridox_Oxase_FMN-dep"/>
</dbReference>
<evidence type="ECO:0000259" key="18">
    <source>
        <dbReference type="Pfam" id="PF02873"/>
    </source>
</evidence>
<dbReference type="Gene3D" id="3.30.465.10">
    <property type="match status" value="1"/>
</dbReference>
<dbReference type="UniPathway" id="UPA00219"/>
<evidence type="ECO:0000256" key="8">
    <source>
        <dbReference type="ARBA" id="ARBA00022630"/>
    </source>
</evidence>
<dbReference type="PANTHER" id="PTHR21071:SF4">
    <property type="entry name" value="UDP-N-ACETYLENOLPYRUVOYLGLUCOSAMINE REDUCTASE"/>
    <property type="match status" value="1"/>
</dbReference>
<proteinExistence type="inferred from homology"/>
<evidence type="ECO:0000256" key="2">
    <source>
        <dbReference type="ARBA" id="ARBA00003921"/>
    </source>
</evidence>
<organism evidence="19">
    <name type="scientific">Cyprideis torosa</name>
    <dbReference type="NCBI Taxonomy" id="163714"/>
    <lineage>
        <taxon>Eukaryota</taxon>
        <taxon>Metazoa</taxon>
        <taxon>Ecdysozoa</taxon>
        <taxon>Arthropoda</taxon>
        <taxon>Crustacea</taxon>
        <taxon>Oligostraca</taxon>
        <taxon>Ostracoda</taxon>
        <taxon>Podocopa</taxon>
        <taxon>Podocopida</taxon>
        <taxon>Cytherocopina</taxon>
        <taxon>Cytheroidea</taxon>
        <taxon>Cytherideidae</taxon>
        <taxon>Cyprideis</taxon>
    </lineage>
</organism>
<protein>
    <recommendedName>
        <fullName evidence="5">UDP-N-acetylmuramate dehydrogenase</fullName>
        <ecNumber evidence="5">1.3.1.98</ecNumber>
    </recommendedName>
</protein>
<dbReference type="NCBIfam" id="TIGR04025">
    <property type="entry name" value="PPOX_FMN_DR2398"/>
    <property type="match status" value="1"/>
</dbReference>
<evidence type="ECO:0000256" key="13">
    <source>
        <dbReference type="ARBA" id="ARBA00023002"/>
    </source>
</evidence>
<dbReference type="InterPro" id="IPR003170">
    <property type="entry name" value="MurB"/>
</dbReference>
<dbReference type="SUPFAM" id="SSF56176">
    <property type="entry name" value="FAD-binding/transporter-associated domain-like"/>
    <property type="match status" value="1"/>
</dbReference>
<dbReference type="GO" id="GO:0050660">
    <property type="term" value="F:flavin adenine dinucleotide binding"/>
    <property type="evidence" value="ECO:0007669"/>
    <property type="project" value="InterPro"/>
</dbReference>
<dbReference type="SUPFAM" id="SSF50475">
    <property type="entry name" value="FMN-binding split barrel"/>
    <property type="match status" value="1"/>
</dbReference>
<keyword evidence="7" id="KW-0132">Cell division</keyword>
<keyword evidence="6" id="KW-0963">Cytoplasm</keyword>
<dbReference type="GO" id="GO:0008762">
    <property type="term" value="F:UDP-N-acetylmuramate dehydrogenase activity"/>
    <property type="evidence" value="ECO:0007669"/>
    <property type="project" value="UniProtKB-EC"/>
</dbReference>
<dbReference type="EC" id="1.3.1.98" evidence="5"/>
<evidence type="ECO:0000256" key="3">
    <source>
        <dbReference type="ARBA" id="ARBA00004496"/>
    </source>
</evidence>
<keyword evidence="9" id="KW-0274">FAD</keyword>
<dbReference type="Gene3D" id="2.30.110.10">
    <property type="entry name" value="Electron Transport, Fmn-binding Protein, Chain A"/>
    <property type="match status" value="1"/>
</dbReference>
<dbReference type="InterPro" id="IPR036635">
    <property type="entry name" value="MurB_C_sf"/>
</dbReference>
<dbReference type="GO" id="GO:0008360">
    <property type="term" value="P:regulation of cell shape"/>
    <property type="evidence" value="ECO:0007669"/>
    <property type="project" value="UniProtKB-KW"/>
</dbReference>
<evidence type="ECO:0000256" key="12">
    <source>
        <dbReference type="ARBA" id="ARBA00022984"/>
    </source>
</evidence>
<gene>
    <name evidence="19" type="ORF">CTOB1V02_LOCUS13881</name>
</gene>
<evidence type="ECO:0000313" key="19">
    <source>
        <dbReference type="EMBL" id="CAD7236066.1"/>
    </source>
</evidence>
<keyword evidence="15" id="KW-0961">Cell wall biogenesis/degradation</keyword>
<dbReference type="GO" id="GO:0005829">
    <property type="term" value="C:cytosol"/>
    <property type="evidence" value="ECO:0007669"/>
    <property type="project" value="TreeGrafter"/>
</dbReference>
<dbReference type="HAMAP" id="MF_00037">
    <property type="entry name" value="MurB"/>
    <property type="match status" value="1"/>
</dbReference>
<dbReference type="Pfam" id="PF02873">
    <property type="entry name" value="MurB_C"/>
    <property type="match status" value="1"/>
</dbReference>
<keyword evidence="10" id="KW-0521">NADP</keyword>
<evidence type="ECO:0000256" key="10">
    <source>
        <dbReference type="ARBA" id="ARBA00022857"/>
    </source>
</evidence>
<keyword evidence="12" id="KW-0573">Peptidoglycan synthesis</keyword>
<comment type="subcellular location">
    <subcellularLocation>
        <location evidence="3">Cytoplasm</location>
    </subcellularLocation>
</comment>
<evidence type="ECO:0000259" key="17">
    <source>
        <dbReference type="Pfam" id="PF01243"/>
    </source>
</evidence>
<feature type="non-terminal residue" evidence="19">
    <location>
        <position position="394"/>
    </location>
</feature>
<evidence type="ECO:0000256" key="14">
    <source>
        <dbReference type="ARBA" id="ARBA00023306"/>
    </source>
</evidence>
<evidence type="ECO:0000256" key="6">
    <source>
        <dbReference type="ARBA" id="ARBA00022490"/>
    </source>
</evidence>
<comment type="catalytic activity">
    <reaction evidence="16">
        <text>UDP-N-acetyl-alpha-D-muramate + NADP(+) = UDP-N-acetyl-3-O-(1-carboxyvinyl)-alpha-D-glucosamine + NADPH + H(+)</text>
        <dbReference type="Rhea" id="RHEA:12248"/>
        <dbReference type="ChEBI" id="CHEBI:15378"/>
        <dbReference type="ChEBI" id="CHEBI:57783"/>
        <dbReference type="ChEBI" id="CHEBI:58349"/>
        <dbReference type="ChEBI" id="CHEBI:68483"/>
        <dbReference type="ChEBI" id="CHEBI:70757"/>
        <dbReference type="EC" id="1.3.1.98"/>
    </reaction>
</comment>
<dbReference type="OrthoDB" id="66620at2759"/>
<name>A0A7R8ZVN1_9CRUS</name>
<dbReference type="PANTHER" id="PTHR21071">
    <property type="entry name" value="UDP-N-ACETYLENOLPYRUVOYLGLUCOSAMINE REDUCTASE"/>
    <property type="match status" value="1"/>
</dbReference>
<dbReference type="Pfam" id="PF01243">
    <property type="entry name" value="PNPOx_N"/>
    <property type="match status" value="1"/>
</dbReference>
<comment type="pathway">
    <text evidence="4">Cell wall biogenesis; peptidoglycan biosynthesis.</text>
</comment>
<comment type="function">
    <text evidence="2">Cell wall formation.</text>
</comment>
<accession>A0A7R8ZVN1</accession>
<dbReference type="Gene3D" id="3.90.78.10">
    <property type="entry name" value="UDP-N-acetylenolpyruvoylglucosamine reductase, C-terminal domain"/>
    <property type="match status" value="1"/>
</dbReference>
<dbReference type="GO" id="GO:0051301">
    <property type="term" value="P:cell division"/>
    <property type="evidence" value="ECO:0007669"/>
    <property type="project" value="UniProtKB-KW"/>
</dbReference>
<evidence type="ECO:0000256" key="4">
    <source>
        <dbReference type="ARBA" id="ARBA00004752"/>
    </source>
</evidence>
<evidence type="ECO:0000256" key="15">
    <source>
        <dbReference type="ARBA" id="ARBA00023316"/>
    </source>
</evidence>
<evidence type="ECO:0000256" key="11">
    <source>
        <dbReference type="ARBA" id="ARBA00022960"/>
    </source>
</evidence>
<dbReference type="AlphaFoldDB" id="A0A7R8ZVN1"/>
<keyword evidence="11" id="KW-0133">Cell shape</keyword>